<dbReference type="AlphaFoldDB" id="A0AA38HMQ7"/>
<evidence type="ECO:0000313" key="2">
    <source>
        <dbReference type="Proteomes" id="UP001168821"/>
    </source>
</evidence>
<reference evidence="1" key="1">
    <citation type="journal article" date="2023" name="G3 (Bethesda)">
        <title>Whole genome assemblies of Zophobas morio and Tenebrio molitor.</title>
        <authorList>
            <person name="Kaur S."/>
            <person name="Stinson S.A."/>
            <person name="diCenzo G.C."/>
        </authorList>
    </citation>
    <scope>NUCLEOTIDE SEQUENCE</scope>
    <source>
        <strain evidence="1">QUZm001</strain>
    </source>
</reference>
<comment type="caution">
    <text evidence="1">The sequence shown here is derived from an EMBL/GenBank/DDBJ whole genome shotgun (WGS) entry which is preliminary data.</text>
</comment>
<organism evidence="1 2">
    <name type="scientific">Zophobas morio</name>
    <dbReference type="NCBI Taxonomy" id="2755281"/>
    <lineage>
        <taxon>Eukaryota</taxon>
        <taxon>Metazoa</taxon>
        <taxon>Ecdysozoa</taxon>
        <taxon>Arthropoda</taxon>
        <taxon>Hexapoda</taxon>
        <taxon>Insecta</taxon>
        <taxon>Pterygota</taxon>
        <taxon>Neoptera</taxon>
        <taxon>Endopterygota</taxon>
        <taxon>Coleoptera</taxon>
        <taxon>Polyphaga</taxon>
        <taxon>Cucujiformia</taxon>
        <taxon>Tenebrionidae</taxon>
        <taxon>Zophobas</taxon>
    </lineage>
</organism>
<accession>A0AA38HMQ7</accession>
<gene>
    <name evidence="1" type="ORF">Zmor_002768</name>
</gene>
<name>A0AA38HMQ7_9CUCU</name>
<protein>
    <submittedName>
        <fullName evidence="1">Uncharacterized protein</fullName>
    </submittedName>
</protein>
<dbReference type="EMBL" id="JALNTZ010000010">
    <property type="protein sequence ID" value="KAJ3639407.1"/>
    <property type="molecule type" value="Genomic_DNA"/>
</dbReference>
<dbReference type="Proteomes" id="UP001168821">
    <property type="component" value="Unassembled WGS sequence"/>
</dbReference>
<sequence>MLKHMVFSQKKAAKKRKCIDTAGKNKGVINSRIEGINNMLTQITSIQIMYAAIEIEIFSIYNVLNGRFAIFDKSCINEYQGTILNLKNLRLQSFCEVDTAHGLYTIILRNLKFQIR</sequence>
<evidence type="ECO:0000313" key="1">
    <source>
        <dbReference type="EMBL" id="KAJ3639407.1"/>
    </source>
</evidence>
<proteinExistence type="predicted"/>
<keyword evidence="2" id="KW-1185">Reference proteome</keyword>